<accession>A0A090W4C6</accession>
<keyword evidence="1" id="KW-0812">Transmembrane</keyword>
<dbReference type="EMBL" id="BBNS01000005">
    <property type="protein sequence ID" value="GAL70314.1"/>
    <property type="molecule type" value="Genomic_DNA"/>
</dbReference>
<evidence type="ECO:0000313" key="4">
    <source>
        <dbReference type="EMBL" id="GAL90402.1"/>
    </source>
</evidence>
<keyword evidence="1" id="KW-0472">Membrane</keyword>
<organism evidence="3 6">
    <name type="scientific">Jejuia pallidilutea</name>
    <dbReference type="NCBI Taxonomy" id="504487"/>
    <lineage>
        <taxon>Bacteria</taxon>
        <taxon>Pseudomonadati</taxon>
        <taxon>Bacteroidota</taxon>
        <taxon>Flavobacteriia</taxon>
        <taxon>Flavobacteriales</taxon>
        <taxon>Flavobacteriaceae</taxon>
        <taxon>Jejuia</taxon>
    </lineage>
</organism>
<dbReference type="EMBL" id="PVEO01000001">
    <property type="protein sequence ID" value="PQV51331.1"/>
    <property type="molecule type" value="Genomic_DNA"/>
</dbReference>
<evidence type="ECO:0000313" key="5">
    <source>
        <dbReference type="EMBL" id="PQV51331.1"/>
    </source>
</evidence>
<dbReference type="GO" id="GO:0043165">
    <property type="term" value="P:Gram-negative-bacterium-type cell outer membrane assembly"/>
    <property type="evidence" value="ECO:0007669"/>
    <property type="project" value="InterPro"/>
</dbReference>
<keyword evidence="7" id="KW-1185">Reference proteome</keyword>
<dbReference type="InterPro" id="IPR007485">
    <property type="entry name" value="LPS_assembly_LptE"/>
</dbReference>
<keyword evidence="1" id="KW-1133">Transmembrane helix</keyword>
<name>A0A090W4C6_9FLAO</name>
<comment type="caution">
    <text evidence="3">The sequence shown here is derived from an EMBL/GenBank/DDBJ whole genome shotgun (WGS) entry which is preliminary data.</text>
</comment>
<dbReference type="STRING" id="504487.JCM19538_167"/>
<dbReference type="Proteomes" id="UP000029641">
    <property type="component" value="Unassembled WGS sequence"/>
</dbReference>
<reference evidence="5 8" key="2">
    <citation type="submission" date="2018-02" db="EMBL/GenBank/DDBJ databases">
        <title>Genomic Encyclopedia of Archaeal and Bacterial Type Strains, Phase II (KMG-II): from individual species to whole genera.</title>
        <authorList>
            <person name="Goeker M."/>
        </authorList>
    </citation>
    <scope>NUCLEOTIDE SEQUENCE [LARGE SCALE GENOMIC DNA]</scope>
    <source>
        <strain evidence="5 8">DSM 21165</strain>
    </source>
</reference>
<protein>
    <submittedName>
        <fullName evidence="5">Lipopolysaccharide assembly protein</fullName>
    </submittedName>
</protein>
<dbReference type="Proteomes" id="UP000029646">
    <property type="component" value="Unassembled WGS sequence"/>
</dbReference>
<dbReference type="EMBL" id="BBNY01000074">
    <property type="protein sequence ID" value="GAL90402.1"/>
    <property type="molecule type" value="Genomic_DNA"/>
</dbReference>
<proteinExistence type="predicted"/>
<dbReference type="AlphaFoldDB" id="A0A090W4C6"/>
<dbReference type="eggNOG" id="ENOG5032RR7">
    <property type="taxonomic scope" value="Bacteria"/>
</dbReference>
<evidence type="ECO:0000313" key="3">
    <source>
        <dbReference type="EMBL" id="GAL70314.1"/>
    </source>
</evidence>
<dbReference type="GO" id="GO:0019867">
    <property type="term" value="C:outer membrane"/>
    <property type="evidence" value="ECO:0007669"/>
    <property type="project" value="InterPro"/>
</dbReference>
<evidence type="ECO:0000256" key="1">
    <source>
        <dbReference type="SAM" id="Phobius"/>
    </source>
</evidence>
<evidence type="ECO:0000313" key="2">
    <source>
        <dbReference type="EMBL" id="GAL66896.1"/>
    </source>
</evidence>
<sequence>MKYIKHISLFIVAIVFTSCGFYSFTGASISSDTKTFQVNRFENNSLLVEPGLEVTFRNTMISILENQTNLNNVNSNGDIVYEGEITEYRISPTTSSTQGDTFTAAQNRLTITVKVHFYDKNDPEAEFEQSFSFFHDYEGSAQLSGSVKDTAIEEIFERITQDIFNASLAKW</sequence>
<dbReference type="Proteomes" id="UP000251545">
    <property type="component" value="Unassembled WGS sequence"/>
</dbReference>
<evidence type="ECO:0000313" key="8">
    <source>
        <dbReference type="Proteomes" id="UP000251545"/>
    </source>
</evidence>
<dbReference type="RefSeq" id="WP_042243112.1">
    <property type="nucleotide sequence ID" value="NZ_BBNR01000006.1"/>
</dbReference>
<dbReference type="OrthoDB" id="9790776at2"/>
<feature type="transmembrane region" description="Helical" evidence="1">
    <location>
        <begin position="7"/>
        <end position="24"/>
    </location>
</feature>
<reference evidence="7" key="1">
    <citation type="journal article" date="2014" name="Genome Announc.">
        <title>Draft Genome Sequence of Marine Flavobacterium Jejuia pallidilutea Strain 11shimoA1 and Pigmentation Mutants.</title>
        <authorList>
            <person name="Takatani N."/>
            <person name="Nakanishi M."/>
            <person name="Meirelles P."/>
            <person name="Mino S."/>
            <person name="Suda W."/>
            <person name="Oshima K."/>
            <person name="Hattori M."/>
            <person name="Ohkuma M."/>
            <person name="Hosokawa M."/>
            <person name="Miyashita K."/>
            <person name="Thompson F.L."/>
            <person name="Niwa A."/>
            <person name="Sawabe T."/>
            <person name="Sawabe T."/>
        </authorList>
    </citation>
    <scope>NUCLEOTIDE SEQUENCE [LARGE SCALE GENOMIC DNA]</scope>
    <source>
        <strain evidence="7">JCM 19538</strain>
    </source>
</reference>
<dbReference type="Pfam" id="PF04390">
    <property type="entry name" value="LptE"/>
    <property type="match status" value="1"/>
</dbReference>
<gene>
    <name evidence="5" type="ORF">CLV33_101254</name>
    <name evidence="2" type="ORF">JCM19301_1440</name>
    <name evidence="3" type="ORF">JCM19302_3436</name>
    <name evidence="4" type="ORF">JCM19538_167</name>
</gene>
<evidence type="ECO:0000313" key="6">
    <source>
        <dbReference type="Proteomes" id="UP000029646"/>
    </source>
</evidence>
<evidence type="ECO:0000313" key="7">
    <source>
        <dbReference type="Proteomes" id="UP000030184"/>
    </source>
</evidence>
<dbReference type="Proteomes" id="UP000030184">
    <property type="component" value="Unassembled WGS sequence"/>
</dbReference>
<dbReference type="EMBL" id="BBNR01000006">
    <property type="protein sequence ID" value="GAL66896.1"/>
    <property type="molecule type" value="Genomic_DNA"/>
</dbReference>
<dbReference type="PROSITE" id="PS51257">
    <property type="entry name" value="PROKAR_LIPOPROTEIN"/>
    <property type="match status" value="1"/>
</dbReference>